<sequence>MQLSVLDLVPVRSDQRTADALAATVALAQTADDLGYTRYWLAEHHNMPPVAATSPPVVIAYLAAQTRRIRLGSGGVMLPNHAPLAVAEQFALLEAAAPGRIDLGIGRAPGSDPVTSAAMRGWTVDVEAERRRIDEFPNYLDEVAALMSPHGAHVALRSRDDYVLKATPVADGQPRMWLLGSSMYSAHLAAAKGLPYVFAHHFSGHGTAEALAVYRDEFVPSETTPEPVTFLTVNASVAPTREEAERLLLPNLIMMSWLRTGKPIRPIYLVEDAEALALSAVERATVEAARAAAIVGAPGEAADAVRKLADRFGVDEVMINPVGSALRGTDPATAPARIQTLELLAKELL</sequence>
<dbReference type="STRING" id="444597.BST26_01945"/>
<evidence type="ECO:0000313" key="3">
    <source>
        <dbReference type="EMBL" id="ORA73565.1"/>
    </source>
</evidence>
<feature type="domain" description="Luciferase-like" evidence="2">
    <location>
        <begin position="1"/>
        <end position="313"/>
    </location>
</feature>
<proteinExistence type="predicted"/>
<organism evidence="3 4">
    <name type="scientific">Mycolicibacterium insubricum</name>
    <dbReference type="NCBI Taxonomy" id="444597"/>
    <lineage>
        <taxon>Bacteria</taxon>
        <taxon>Bacillati</taxon>
        <taxon>Actinomycetota</taxon>
        <taxon>Actinomycetes</taxon>
        <taxon>Mycobacteriales</taxon>
        <taxon>Mycobacteriaceae</taxon>
        <taxon>Mycolicibacterium</taxon>
    </lineage>
</organism>
<dbReference type="RefSeq" id="WP_083029136.1">
    <property type="nucleotide sequence ID" value="NZ_AP022618.1"/>
</dbReference>
<comment type="caution">
    <text evidence="3">The sequence shown here is derived from an EMBL/GenBank/DDBJ whole genome shotgun (WGS) entry which is preliminary data.</text>
</comment>
<keyword evidence="4" id="KW-1185">Reference proteome</keyword>
<dbReference type="PANTHER" id="PTHR30137">
    <property type="entry name" value="LUCIFERASE-LIKE MONOOXYGENASE"/>
    <property type="match status" value="1"/>
</dbReference>
<comment type="similarity">
    <text evidence="1">To bacterial alkanal monooxygenase alpha and beta chains.</text>
</comment>
<evidence type="ECO:0000313" key="4">
    <source>
        <dbReference type="Proteomes" id="UP000192801"/>
    </source>
</evidence>
<dbReference type="EMBL" id="MVHS01000003">
    <property type="protein sequence ID" value="ORA73565.1"/>
    <property type="molecule type" value="Genomic_DNA"/>
</dbReference>
<dbReference type="Gene3D" id="3.20.20.30">
    <property type="entry name" value="Luciferase-like domain"/>
    <property type="match status" value="1"/>
</dbReference>
<evidence type="ECO:0000259" key="2">
    <source>
        <dbReference type="Pfam" id="PF00296"/>
    </source>
</evidence>
<evidence type="ECO:0000256" key="1">
    <source>
        <dbReference type="ARBA" id="ARBA00007789"/>
    </source>
</evidence>
<dbReference type="Pfam" id="PF00296">
    <property type="entry name" value="Bac_luciferase"/>
    <property type="match status" value="1"/>
</dbReference>
<dbReference type="InterPro" id="IPR011251">
    <property type="entry name" value="Luciferase-like_dom"/>
</dbReference>
<protein>
    <submittedName>
        <fullName evidence="3">Luciferase family oxidoreductase</fullName>
    </submittedName>
</protein>
<name>A0A1X0DMH8_9MYCO</name>
<dbReference type="GO" id="GO:0005829">
    <property type="term" value="C:cytosol"/>
    <property type="evidence" value="ECO:0007669"/>
    <property type="project" value="TreeGrafter"/>
</dbReference>
<dbReference type="PANTHER" id="PTHR30137:SF20">
    <property type="entry name" value="N-ACETYL-S-ALKYLCYSTEINE MONOOXYGENASE"/>
    <property type="match status" value="1"/>
</dbReference>
<accession>A0A1X0DMH8</accession>
<dbReference type="OrthoDB" id="9780518at2"/>
<dbReference type="SUPFAM" id="SSF51679">
    <property type="entry name" value="Bacterial luciferase-like"/>
    <property type="match status" value="1"/>
</dbReference>
<gene>
    <name evidence="3" type="ORF">BST26_01945</name>
</gene>
<dbReference type="NCBIfam" id="TIGR03558">
    <property type="entry name" value="oxido_grp_1"/>
    <property type="match status" value="1"/>
</dbReference>
<dbReference type="GO" id="GO:0016705">
    <property type="term" value="F:oxidoreductase activity, acting on paired donors, with incorporation or reduction of molecular oxygen"/>
    <property type="evidence" value="ECO:0007669"/>
    <property type="project" value="InterPro"/>
</dbReference>
<dbReference type="InterPro" id="IPR036661">
    <property type="entry name" value="Luciferase-like_sf"/>
</dbReference>
<reference evidence="3 4" key="1">
    <citation type="submission" date="2016-12" db="EMBL/GenBank/DDBJ databases">
        <title>The new phylogeny of genus Mycobacterium.</title>
        <authorList>
            <person name="Tortoli E."/>
            <person name="Trovato A."/>
            <person name="Cirillo D.M."/>
        </authorList>
    </citation>
    <scope>NUCLEOTIDE SEQUENCE [LARGE SCALE GENOMIC DNA]</scope>
    <source>
        <strain evidence="3 4">DSM 45130</strain>
    </source>
</reference>
<dbReference type="AlphaFoldDB" id="A0A1X0DMH8"/>
<dbReference type="InterPro" id="IPR050766">
    <property type="entry name" value="Bact_Lucif_Oxidored"/>
</dbReference>
<dbReference type="Proteomes" id="UP000192801">
    <property type="component" value="Unassembled WGS sequence"/>
</dbReference>
<dbReference type="InterPro" id="IPR019949">
    <property type="entry name" value="CmoO-like"/>
</dbReference>